<sequence>MQLRPFSNSHAYGNLEDHLQILRSHYMSVWRIVDLLMGTSSNPTFLFRAVVHTFREGCASILDSLALYLENYSSEMTKFLPRDSKFLPIYDDGNPLQEIKQHSIFLKKVSAPFVNGTVFVLKNTSLVVSLFSLQMKYSPKSSSARHTRGLVRSRNPRLFAHLDGKDLLVEYVEGENAGKALLSRVRAGLHLGEGYLYHAEGVRQRKLYFKSKIDLNPAPLILMITLDRVLLLTGKLDQHFCSVEWEAYFTNIIHMDLLPAKEA</sequence>
<dbReference type="InParanoid" id="A0A1E7EVR1"/>
<dbReference type="AlphaFoldDB" id="A0A1E7EVR1"/>
<dbReference type="OrthoDB" id="428159at2759"/>
<feature type="non-terminal residue" evidence="1">
    <location>
        <position position="263"/>
    </location>
</feature>
<organism evidence="1 2">
    <name type="scientific">Fragilariopsis cylindrus CCMP1102</name>
    <dbReference type="NCBI Taxonomy" id="635003"/>
    <lineage>
        <taxon>Eukaryota</taxon>
        <taxon>Sar</taxon>
        <taxon>Stramenopiles</taxon>
        <taxon>Ochrophyta</taxon>
        <taxon>Bacillariophyta</taxon>
        <taxon>Bacillariophyceae</taxon>
        <taxon>Bacillariophycidae</taxon>
        <taxon>Bacillariales</taxon>
        <taxon>Bacillariaceae</taxon>
        <taxon>Fragilariopsis</taxon>
    </lineage>
</organism>
<proteinExistence type="predicted"/>
<dbReference type="KEGG" id="fcy:FRACYDRAFT_271148"/>
<keyword evidence="2" id="KW-1185">Reference proteome</keyword>
<reference evidence="1 2" key="1">
    <citation type="submission" date="2016-09" db="EMBL/GenBank/DDBJ databases">
        <title>Extensive genetic diversity and differential bi-allelic expression allows diatom success in the polar Southern Ocean.</title>
        <authorList>
            <consortium name="DOE Joint Genome Institute"/>
            <person name="Mock T."/>
            <person name="Otillar R.P."/>
            <person name="Strauss J."/>
            <person name="Dupont C."/>
            <person name="Frickenhaus S."/>
            <person name="Maumus F."/>
            <person name="Mcmullan M."/>
            <person name="Sanges R."/>
            <person name="Schmutz J."/>
            <person name="Toseland A."/>
            <person name="Valas R."/>
            <person name="Veluchamy A."/>
            <person name="Ward B.J."/>
            <person name="Allen A."/>
            <person name="Barry K."/>
            <person name="Falciatore A."/>
            <person name="Ferrante M."/>
            <person name="Fortunato A.E."/>
            <person name="Gloeckner G."/>
            <person name="Gruber A."/>
            <person name="Hipkin R."/>
            <person name="Janech M."/>
            <person name="Kroth P."/>
            <person name="Leese F."/>
            <person name="Lindquist E."/>
            <person name="Lyon B.R."/>
            <person name="Martin J."/>
            <person name="Mayer C."/>
            <person name="Parker M."/>
            <person name="Quesneville H."/>
            <person name="Raymond J."/>
            <person name="Uhlig C."/>
            <person name="Valentin K.U."/>
            <person name="Worden A.Z."/>
            <person name="Armbrust E.V."/>
            <person name="Bowler C."/>
            <person name="Green B."/>
            <person name="Moulton V."/>
            <person name="Van Oosterhout C."/>
            <person name="Grigoriev I."/>
        </authorList>
    </citation>
    <scope>NUCLEOTIDE SEQUENCE [LARGE SCALE GENOMIC DNA]</scope>
    <source>
        <strain evidence="1 2">CCMP1102</strain>
    </source>
</reference>
<protein>
    <submittedName>
        <fullName evidence="1">Uncharacterized protein</fullName>
    </submittedName>
</protein>
<name>A0A1E7EVR1_9STRA</name>
<accession>A0A1E7EVR1</accession>
<dbReference type="Proteomes" id="UP000095751">
    <property type="component" value="Unassembled WGS sequence"/>
</dbReference>
<evidence type="ECO:0000313" key="2">
    <source>
        <dbReference type="Proteomes" id="UP000095751"/>
    </source>
</evidence>
<gene>
    <name evidence="1" type="ORF">FRACYDRAFT_271148</name>
</gene>
<dbReference type="EMBL" id="KV784373">
    <property type="protein sequence ID" value="OEU09956.1"/>
    <property type="molecule type" value="Genomic_DNA"/>
</dbReference>
<evidence type="ECO:0000313" key="1">
    <source>
        <dbReference type="EMBL" id="OEU09956.1"/>
    </source>
</evidence>